<dbReference type="PANTHER" id="PTHR24276:SF91">
    <property type="entry name" value="AT26814P-RELATED"/>
    <property type="match status" value="1"/>
</dbReference>
<evidence type="ECO:0000313" key="13">
    <source>
        <dbReference type="Proteomes" id="UP000504633"/>
    </source>
</evidence>
<dbReference type="EC" id="3.4.21.4" evidence="10"/>
<dbReference type="GO" id="GO:0005576">
    <property type="term" value="C:extracellular region"/>
    <property type="evidence" value="ECO:0007669"/>
    <property type="project" value="UniProtKB-SubCell"/>
</dbReference>
<name>A0A6J1MK79_DROHY</name>
<reference evidence="14" key="1">
    <citation type="submission" date="2025-08" db="UniProtKB">
        <authorList>
            <consortium name="RefSeq"/>
        </authorList>
    </citation>
    <scope>IDENTIFICATION</scope>
    <source>
        <strain evidence="14">15085-1641.00</strain>
        <tissue evidence="14">Whole body</tissue>
    </source>
</reference>
<dbReference type="AlphaFoldDB" id="A0A6J1MK79"/>
<dbReference type="PROSITE" id="PS50240">
    <property type="entry name" value="TRYPSIN_DOM"/>
    <property type="match status" value="1"/>
</dbReference>
<keyword evidence="3 14" id="KW-0645">Protease</keyword>
<feature type="signal peptide" evidence="11">
    <location>
        <begin position="1"/>
        <end position="19"/>
    </location>
</feature>
<keyword evidence="4 11" id="KW-0732">Signal</keyword>
<evidence type="ECO:0000256" key="11">
    <source>
        <dbReference type="SAM" id="SignalP"/>
    </source>
</evidence>
<evidence type="ECO:0000256" key="8">
    <source>
        <dbReference type="ARBA" id="ARBA00023157"/>
    </source>
</evidence>
<evidence type="ECO:0000256" key="2">
    <source>
        <dbReference type="ARBA" id="ARBA00007664"/>
    </source>
</evidence>
<proteinExistence type="inferred from homology"/>
<evidence type="ECO:0000259" key="12">
    <source>
        <dbReference type="PROSITE" id="PS50240"/>
    </source>
</evidence>
<protein>
    <recommendedName>
        <fullName evidence="10">trypsin</fullName>
        <ecNumber evidence="10">3.4.21.4</ecNumber>
    </recommendedName>
</protein>
<dbReference type="InterPro" id="IPR009003">
    <property type="entry name" value="Peptidase_S1_PA"/>
</dbReference>
<dbReference type="PANTHER" id="PTHR24276">
    <property type="entry name" value="POLYSERASE-RELATED"/>
    <property type="match status" value="1"/>
</dbReference>
<dbReference type="CDD" id="cd00190">
    <property type="entry name" value="Tryp_SPc"/>
    <property type="match status" value="1"/>
</dbReference>
<evidence type="ECO:0000256" key="6">
    <source>
        <dbReference type="ARBA" id="ARBA00022825"/>
    </source>
</evidence>
<comment type="subcellular location">
    <subcellularLocation>
        <location evidence="1">Secreted</location>
        <location evidence="1">Extracellular space</location>
    </subcellularLocation>
</comment>
<feature type="domain" description="Peptidase S1" evidence="12">
    <location>
        <begin position="25"/>
        <end position="251"/>
    </location>
</feature>
<dbReference type="InterPro" id="IPR043504">
    <property type="entry name" value="Peptidase_S1_PA_chymotrypsin"/>
</dbReference>
<dbReference type="Gene3D" id="2.40.10.10">
    <property type="entry name" value="Trypsin-like serine proteases"/>
    <property type="match status" value="1"/>
</dbReference>
<feature type="chain" id="PRO_5026677386" description="trypsin" evidence="11">
    <location>
        <begin position="20"/>
        <end position="251"/>
    </location>
</feature>
<dbReference type="OMA" id="DNDQVLC"/>
<evidence type="ECO:0000256" key="4">
    <source>
        <dbReference type="ARBA" id="ARBA00022729"/>
    </source>
</evidence>
<evidence type="ECO:0000256" key="9">
    <source>
        <dbReference type="ARBA" id="ARBA00036320"/>
    </source>
</evidence>
<dbReference type="OrthoDB" id="6380398at2759"/>
<dbReference type="GO" id="GO:0006508">
    <property type="term" value="P:proteolysis"/>
    <property type="evidence" value="ECO:0007669"/>
    <property type="project" value="UniProtKB-KW"/>
</dbReference>
<dbReference type="GeneID" id="111605335"/>
<comment type="catalytic activity">
    <reaction evidence="9">
        <text>Preferential cleavage: Arg-|-Xaa, Lys-|-Xaa.</text>
        <dbReference type="EC" id="3.4.21.4"/>
    </reaction>
</comment>
<dbReference type="SUPFAM" id="SSF50494">
    <property type="entry name" value="Trypsin-like serine proteases"/>
    <property type="match status" value="1"/>
</dbReference>
<comment type="similarity">
    <text evidence="2">Belongs to the peptidase S1 family.</text>
</comment>
<keyword evidence="8" id="KW-1015">Disulfide bond</keyword>
<dbReference type="PRINTS" id="PR00722">
    <property type="entry name" value="CHYMOTRYPSIN"/>
</dbReference>
<organism evidence="13 14">
    <name type="scientific">Drosophila hydei</name>
    <name type="common">Fruit fly</name>
    <dbReference type="NCBI Taxonomy" id="7224"/>
    <lineage>
        <taxon>Eukaryota</taxon>
        <taxon>Metazoa</taxon>
        <taxon>Ecdysozoa</taxon>
        <taxon>Arthropoda</taxon>
        <taxon>Hexapoda</taxon>
        <taxon>Insecta</taxon>
        <taxon>Pterygota</taxon>
        <taxon>Neoptera</taxon>
        <taxon>Endopterygota</taxon>
        <taxon>Diptera</taxon>
        <taxon>Brachycera</taxon>
        <taxon>Muscomorpha</taxon>
        <taxon>Ephydroidea</taxon>
        <taxon>Drosophilidae</taxon>
        <taxon>Drosophila</taxon>
    </lineage>
</organism>
<accession>A0A6J1MK79</accession>
<dbReference type="Pfam" id="PF00089">
    <property type="entry name" value="Trypsin"/>
    <property type="match status" value="1"/>
</dbReference>
<keyword evidence="5" id="KW-0378">Hydrolase</keyword>
<keyword evidence="6" id="KW-0720">Serine protease</keyword>
<evidence type="ECO:0000256" key="1">
    <source>
        <dbReference type="ARBA" id="ARBA00004239"/>
    </source>
</evidence>
<evidence type="ECO:0000313" key="14">
    <source>
        <dbReference type="RefSeq" id="XP_023179572.2"/>
    </source>
</evidence>
<dbReference type="Proteomes" id="UP000504633">
    <property type="component" value="Unplaced"/>
</dbReference>
<dbReference type="InterPro" id="IPR001314">
    <property type="entry name" value="Peptidase_S1A"/>
</dbReference>
<dbReference type="InterPro" id="IPR001254">
    <property type="entry name" value="Trypsin_dom"/>
</dbReference>
<dbReference type="GO" id="GO:0004252">
    <property type="term" value="F:serine-type endopeptidase activity"/>
    <property type="evidence" value="ECO:0007669"/>
    <property type="project" value="UniProtKB-EC"/>
</dbReference>
<keyword evidence="13" id="KW-1185">Reference proteome</keyword>
<evidence type="ECO:0000256" key="3">
    <source>
        <dbReference type="ARBA" id="ARBA00022670"/>
    </source>
</evidence>
<evidence type="ECO:0000256" key="10">
    <source>
        <dbReference type="ARBA" id="ARBA00038868"/>
    </source>
</evidence>
<gene>
    <name evidence="14" type="primary">LOC111605335</name>
</gene>
<keyword evidence="7" id="KW-0865">Zymogen</keyword>
<dbReference type="SMART" id="SM00020">
    <property type="entry name" value="Tryp_SPc"/>
    <property type="match status" value="1"/>
</dbReference>
<evidence type="ECO:0000256" key="5">
    <source>
        <dbReference type="ARBA" id="ARBA00022801"/>
    </source>
</evidence>
<sequence length="251" mass="26829">MKFCCAFVILLLGCSMVRAGPQGRIAGGEDAVLGQLPYQAALSVGGSYNCGAVIIAERYALTALTCVCSAGKDTAWPPQLFMVSAGTVDLYNGGQRIRVEEITVNPNYNELKTGIALLRLSEPMVFNNDVSAVPLATENPPLGALVDISGWGRTKDSETNMYRTLQVGYAVIEAERQCRLADDIIEANNQVLCLGHQRRQGICAGDIGGPAVYEGVLVGLAGEILGECGGMLPERFISIAANREWILQNME</sequence>
<evidence type="ECO:0000256" key="7">
    <source>
        <dbReference type="ARBA" id="ARBA00023145"/>
    </source>
</evidence>
<dbReference type="InterPro" id="IPR050430">
    <property type="entry name" value="Peptidase_S1"/>
</dbReference>
<dbReference type="RefSeq" id="XP_023179572.2">
    <property type="nucleotide sequence ID" value="XM_023323804.2"/>
</dbReference>
<dbReference type="KEGG" id="dhe:111605335"/>